<organism evidence="14 15">
    <name type="scientific">Drosophila pseudoobscura pseudoobscura</name>
    <name type="common">Fruit fly</name>
    <dbReference type="NCBI Taxonomy" id="46245"/>
    <lineage>
        <taxon>Eukaryota</taxon>
        <taxon>Metazoa</taxon>
        <taxon>Ecdysozoa</taxon>
        <taxon>Arthropoda</taxon>
        <taxon>Hexapoda</taxon>
        <taxon>Insecta</taxon>
        <taxon>Pterygota</taxon>
        <taxon>Neoptera</taxon>
        <taxon>Endopterygota</taxon>
        <taxon>Diptera</taxon>
        <taxon>Brachycera</taxon>
        <taxon>Muscomorpha</taxon>
        <taxon>Ephydroidea</taxon>
        <taxon>Drosophilidae</taxon>
        <taxon>Drosophila</taxon>
        <taxon>Sophophora</taxon>
    </lineage>
</organism>
<dbReference type="InterPro" id="IPR003388">
    <property type="entry name" value="Reticulon"/>
</dbReference>
<evidence type="ECO:0000259" key="13">
    <source>
        <dbReference type="PROSITE" id="PS50845"/>
    </source>
</evidence>
<gene>
    <name evidence="15" type="primary">LOC6897864</name>
</gene>
<dbReference type="InParanoid" id="A0A6I8VP69"/>
<keyword evidence="14" id="KW-1185">Reference proteome</keyword>
<dbReference type="Proteomes" id="UP000001819">
    <property type="component" value="Chromosome 2"/>
</dbReference>
<dbReference type="InterPro" id="IPR002018">
    <property type="entry name" value="CarbesteraseB"/>
</dbReference>
<dbReference type="Pfam" id="PF02453">
    <property type="entry name" value="Reticulon"/>
    <property type="match status" value="1"/>
</dbReference>
<feature type="region of interest" description="Disordered" evidence="12">
    <location>
        <begin position="747"/>
        <end position="771"/>
    </location>
</feature>
<keyword evidence="10" id="KW-0325">Glycoprotein</keyword>
<evidence type="ECO:0000256" key="5">
    <source>
        <dbReference type="ARBA" id="ARBA00022801"/>
    </source>
</evidence>
<sequence>MTKARADECVITLPLGKIKGVKRESLYDDTYYSYERLPFAKPPIGELRFRAPVSVEPWTGVLDCSHYAEKPVQKNFMTQVIEGNEDCLYLNVYAKPSEKPLPVMVYIYGGAFTVGEATRELYAPDYFMAKDVLLVTFNYRVDCLGFLSLTDPSLKVPGNAGLKDMVLALRWVKKYISHFNGDAENITVFGESAGGCSTHFMMCTEQTRGLYHKAIPMSGTVHNYWSNTPRSDFAYRLAKHHGYTGENVDAQVLEHLRGVPALELVRHSLLTPEDRRNGMLFPFGPTIESYVGEDCVVPKSPVEMAREAWTNDLPAMLGGTSFEGLFMYPAVAANLKGLDTLSQDPLKMVPHDVRLISTEKENLEYSERMLKMTFGDATPSSELFMNMLDYYSYKVFWHGLNRTLQARFAYARAPTYFYRFDFDSPNFNFYRKKFCGDNIQKGVAHADDLSYLFRNSESWKLEKTSGEYRTIQRMIGIWTAFAANSNPNCAEISEVDWQPAKKSAPKRVVNISEDVKIVDLPEYAKLLVWDSIYKPENLIKFYEMATQNAVGINPRPLEDQGTGQLLMELKNLVLWRNFLRTLFVFTIILILLVDTISHSAISVVSMLAITIILGAMGYRFFVEVMELWNRRNNNEEYYSYRFHVLMTCNIPEEETMRLAGVAVVKLNAFINKMIGLLLVEDLQESLKMLAGLCLINMLGDYLNFMNLLLMGHILVFTLPKLYDLKKTDLDKLLIKIGVIQSQKEDEDEVHFQDAEPPTCESNKQNIEEPKEDTIKEQNTTANFENIPQKEHDLKLFAMFEEGHDPDCSCAECNVLDVTLVANQDIAPKKQKKEKNVDFLDHTYSPDCSCADCDVLNAILISVGHQKRFKTSFKCFDKLDYIMWKPYVPGCSHKKYLQLVCRSLRLTPRRSYAETKIVDLPMGRVKGRRQCGIYGDPFFSFEGIPFGKPPLADLRFVAPEPADPWEGQELDAQQERDIPLQMELLGGSTIGSEDCLYLNVYTKHFDKTKPPLPVMVYIYGGAFRTGGATRKKYGPDYLMSKDIVYVIFNYRLCALGFLSLPSIESNVPGNAGLHDQLLALKWIKQHIQHFNGDPENITLFGESAGAVGVHFMMCLPQAKCLFHKAIMMSGSMLNPWAQIPGGASLYCQLALAAGYVGPRREKDMLRYLRWVEAKKLVEYALNAYTFHDRCSGFLYPFVPGVEEAKCERGLVQQPYLDMMRDAWSTEVPLLLGGTSFEGLVFYPFCKLSNGIMLDYLKQEPSMVLPYELFLTMSEEVRKASAKELVKYHYGPQGITKKNVMQTLDLFSYKLFWHGIHRVVRSRLAHAQAPTYLYRFDFDSSSFNLMRNRLCGDDIKRGVCHADDMGYVFHKKGVQKLPLDSAEYLTIQRMVGILTAFAKTGDPNCAETKSEPWSPLTEKMPYKAMNIGYQLEFITQYEKDGLEVWNRLYDNKAKLYGA</sequence>
<accession>A0A6I8VP69</accession>
<dbReference type="Gene3D" id="1.20.5.2480">
    <property type="match status" value="1"/>
</dbReference>
<evidence type="ECO:0000256" key="10">
    <source>
        <dbReference type="ARBA" id="ARBA00023180"/>
    </source>
</evidence>
<feature type="domain" description="Reticulon" evidence="13">
    <location>
        <begin position="569"/>
        <end position="742"/>
    </location>
</feature>
<dbReference type="PROSITE" id="PS50845">
    <property type="entry name" value="RETICULON"/>
    <property type="match status" value="1"/>
</dbReference>
<evidence type="ECO:0000256" key="9">
    <source>
        <dbReference type="ARBA" id="ARBA00023157"/>
    </source>
</evidence>
<evidence type="ECO:0000256" key="4">
    <source>
        <dbReference type="ARBA" id="ARBA00022692"/>
    </source>
</evidence>
<dbReference type="InterPro" id="IPR029058">
    <property type="entry name" value="AB_hydrolase_fold"/>
</dbReference>
<evidence type="ECO:0000256" key="6">
    <source>
        <dbReference type="ARBA" id="ARBA00022824"/>
    </source>
</evidence>
<dbReference type="RefSeq" id="XP_033232668.1">
    <property type="nucleotide sequence ID" value="XM_033376777.1"/>
</dbReference>
<evidence type="ECO:0000256" key="7">
    <source>
        <dbReference type="ARBA" id="ARBA00022989"/>
    </source>
</evidence>
<protein>
    <recommendedName>
        <fullName evidence="11">Reticulon-like protein</fullName>
    </recommendedName>
</protein>
<feature type="transmembrane region" description="Helical" evidence="11">
    <location>
        <begin position="574"/>
        <end position="593"/>
    </location>
</feature>
<dbReference type="Gene3D" id="3.40.50.1820">
    <property type="entry name" value="alpha/beta hydrolase"/>
    <property type="match status" value="2"/>
</dbReference>
<dbReference type="ExpressionAtlas" id="A0A6I8VP69">
    <property type="expression patterns" value="baseline"/>
</dbReference>
<evidence type="ECO:0000313" key="15">
    <source>
        <dbReference type="RefSeq" id="XP_033232668.1"/>
    </source>
</evidence>
<evidence type="ECO:0000256" key="12">
    <source>
        <dbReference type="SAM" id="MobiDB-lite"/>
    </source>
</evidence>
<dbReference type="FunFam" id="3.40.50.1820:FF:000092">
    <property type="entry name" value="Carboxylic ester hydrolase"/>
    <property type="match status" value="2"/>
</dbReference>
<comment type="subcellular location">
    <subcellularLocation>
        <location evidence="1 11">Endoplasmic reticulum membrane</location>
        <topology evidence="1 11">Multi-pass membrane protein</topology>
    </subcellularLocation>
</comment>
<evidence type="ECO:0000256" key="3">
    <source>
        <dbReference type="ARBA" id="ARBA00022487"/>
    </source>
</evidence>
<evidence type="ECO:0000256" key="1">
    <source>
        <dbReference type="ARBA" id="ARBA00004477"/>
    </source>
</evidence>
<proteinExistence type="inferred from homology"/>
<keyword evidence="3" id="KW-0719">Serine esterase</keyword>
<feature type="transmembrane region" description="Helical" evidence="11">
    <location>
        <begin position="600"/>
        <end position="621"/>
    </location>
</feature>
<evidence type="ECO:0000256" key="8">
    <source>
        <dbReference type="ARBA" id="ARBA00023136"/>
    </source>
</evidence>
<keyword evidence="9" id="KW-1015">Disulfide bond</keyword>
<reference evidence="15" key="2">
    <citation type="submission" date="2025-08" db="UniProtKB">
        <authorList>
            <consortium name="RefSeq"/>
        </authorList>
    </citation>
    <scope>IDENTIFICATION</scope>
    <source>
        <strain evidence="15">MV-25-SWS-2005</strain>
        <tissue evidence="15">Whole body</tissue>
    </source>
</reference>
<dbReference type="PANTHER" id="PTHR43142:SF1">
    <property type="entry name" value="CARBOXYLIC ESTER HYDROLASE"/>
    <property type="match status" value="1"/>
</dbReference>
<keyword evidence="5" id="KW-0378">Hydrolase</keyword>
<keyword evidence="8 11" id="KW-0472">Membrane</keyword>
<evidence type="ECO:0000256" key="2">
    <source>
        <dbReference type="ARBA" id="ARBA00005964"/>
    </source>
</evidence>
<evidence type="ECO:0000313" key="14">
    <source>
        <dbReference type="Proteomes" id="UP000001819"/>
    </source>
</evidence>
<dbReference type="SUPFAM" id="SSF53474">
    <property type="entry name" value="alpha/beta-Hydrolases"/>
    <property type="match status" value="2"/>
</dbReference>
<name>A0A6I8VP69_DROPS</name>
<dbReference type="KEGG" id="dpo:6897864"/>
<dbReference type="GO" id="GO:0005789">
    <property type="term" value="C:endoplasmic reticulum membrane"/>
    <property type="evidence" value="ECO:0007669"/>
    <property type="project" value="UniProtKB-SubCell"/>
</dbReference>
<evidence type="ECO:0000256" key="11">
    <source>
        <dbReference type="RuleBase" id="RU363132"/>
    </source>
</evidence>
<keyword evidence="6 11" id="KW-0256">Endoplasmic reticulum</keyword>
<keyword evidence="7 11" id="KW-1133">Transmembrane helix</keyword>
<comment type="similarity">
    <text evidence="2">Belongs to the type-B carboxylesterase/lipase family.</text>
</comment>
<reference evidence="14" key="1">
    <citation type="submission" date="2024-06" db="UniProtKB">
        <authorList>
            <consortium name="RefSeq"/>
        </authorList>
    </citation>
    <scope>NUCLEOTIDE SEQUENCE [LARGE SCALE GENOMIC DNA]</scope>
    <source>
        <strain evidence="14">MV2-25</strain>
    </source>
</reference>
<dbReference type="GO" id="GO:0052689">
    <property type="term" value="F:carboxylic ester hydrolase activity"/>
    <property type="evidence" value="ECO:0007669"/>
    <property type="project" value="UniProtKB-KW"/>
</dbReference>
<dbReference type="PANTHER" id="PTHR43142">
    <property type="entry name" value="CARBOXYLIC ESTER HYDROLASE"/>
    <property type="match status" value="1"/>
</dbReference>
<keyword evidence="4 11" id="KW-0812">Transmembrane</keyword>
<dbReference type="Pfam" id="PF00135">
    <property type="entry name" value="COesterase"/>
    <property type="match status" value="2"/>
</dbReference>